<reference evidence="2 3" key="1">
    <citation type="journal article" date="2015" name="Proc. Natl. Acad. Sci. U.S.A.">
        <title>The resurrection genome of Boea hygrometrica: A blueprint for survival of dehydration.</title>
        <authorList>
            <person name="Xiao L."/>
            <person name="Yang G."/>
            <person name="Zhang L."/>
            <person name="Yang X."/>
            <person name="Zhao S."/>
            <person name="Ji Z."/>
            <person name="Zhou Q."/>
            <person name="Hu M."/>
            <person name="Wang Y."/>
            <person name="Chen M."/>
            <person name="Xu Y."/>
            <person name="Jin H."/>
            <person name="Xiao X."/>
            <person name="Hu G."/>
            <person name="Bao F."/>
            <person name="Hu Y."/>
            <person name="Wan P."/>
            <person name="Li L."/>
            <person name="Deng X."/>
            <person name="Kuang T."/>
            <person name="Xiang C."/>
            <person name="Zhu J.K."/>
            <person name="Oliver M.J."/>
            <person name="He Y."/>
        </authorList>
    </citation>
    <scope>NUCLEOTIDE SEQUENCE [LARGE SCALE GENOMIC DNA]</scope>
    <source>
        <strain evidence="3">cv. XS01</strain>
    </source>
</reference>
<feature type="compositionally biased region" description="Basic and acidic residues" evidence="1">
    <location>
        <begin position="62"/>
        <end position="79"/>
    </location>
</feature>
<evidence type="ECO:0000313" key="2">
    <source>
        <dbReference type="EMBL" id="KZV28883.1"/>
    </source>
</evidence>
<dbReference type="Proteomes" id="UP000250235">
    <property type="component" value="Unassembled WGS sequence"/>
</dbReference>
<feature type="compositionally biased region" description="Pro residues" evidence="1">
    <location>
        <begin position="25"/>
        <end position="49"/>
    </location>
</feature>
<dbReference type="PANTHER" id="PTHR31257:SF2">
    <property type="entry name" value="RICIN B-LIKE LECTIN EULS3"/>
    <property type="match status" value="1"/>
</dbReference>
<proteinExistence type="predicted"/>
<dbReference type="SUPFAM" id="SSF50370">
    <property type="entry name" value="Ricin B-like lectins"/>
    <property type="match status" value="1"/>
</dbReference>
<name>A0A2Z7B4U0_9LAMI</name>
<dbReference type="InterPro" id="IPR035992">
    <property type="entry name" value="Ricin_B-like_lectins"/>
</dbReference>
<keyword evidence="3" id="KW-1185">Reference proteome</keyword>
<dbReference type="CDD" id="cd23431">
    <property type="entry name" value="beta-trefoil_Ricin_AtEULS3-like"/>
    <property type="match status" value="1"/>
</dbReference>
<dbReference type="AlphaFoldDB" id="A0A2Z7B4U0"/>
<sequence length="271" mass="30446">MDFPHGRHNEPHHGHHRREEEQGNFPPPPLYGDEPPPPYYGLNAPPPGYNQPSEGYHTSHFGGEDSHRPPPPHGSHDYDQPPFAGADDRHQHRPHFPNFPSSDHHQTPHHGGSGISGEPTVKVYSKAESNFSLTIRDGQVVLAPSDPSDPHQHWIKEEKYSTKVKDEEGFPSFALINKATGQALKHAIAATQPVQLTRYNPDTVDESILWTESKDLGDGYRTIRMVNNIKLNVDAFNGDANHGGVHDGTTIVLWEWKKGDNQRWKIARHCK</sequence>
<feature type="compositionally biased region" description="Basic and acidic residues" evidence="1">
    <location>
        <begin position="1"/>
        <end position="21"/>
    </location>
</feature>
<dbReference type="InterPro" id="IPR040249">
    <property type="entry name" value="Ricin_B-like_lectin_EULS3-like"/>
</dbReference>
<protein>
    <recommendedName>
        <fullName evidence="4">Ricin B lectin domain-containing protein</fullName>
    </recommendedName>
</protein>
<feature type="region of interest" description="Disordered" evidence="1">
    <location>
        <begin position="1"/>
        <end position="119"/>
    </location>
</feature>
<dbReference type="EMBL" id="KV010000">
    <property type="protein sequence ID" value="KZV28883.1"/>
    <property type="molecule type" value="Genomic_DNA"/>
</dbReference>
<gene>
    <name evidence="2" type="ORF">F511_13678</name>
</gene>
<evidence type="ECO:0000256" key="1">
    <source>
        <dbReference type="SAM" id="MobiDB-lite"/>
    </source>
</evidence>
<dbReference type="PANTHER" id="PTHR31257">
    <property type="entry name" value="RICIN B-LIKE LECTIN EULS3"/>
    <property type="match status" value="1"/>
</dbReference>
<dbReference type="OrthoDB" id="7769065at2759"/>
<accession>A0A2Z7B4U0</accession>
<evidence type="ECO:0000313" key="3">
    <source>
        <dbReference type="Proteomes" id="UP000250235"/>
    </source>
</evidence>
<organism evidence="2 3">
    <name type="scientific">Dorcoceras hygrometricum</name>
    <dbReference type="NCBI Taxonomy" id="472368"/>
    <lineage>
        <taxon>Eukaryota</taxon>
        <taxon>Viridiplantae</taxon>
        <taxon>Streptophyta</taxon>
        <taxon>Embryophyta</taxon>
        <taxon>Tracheophyta</taxon>
        <taxon>Spermatophyta</taxon>
        <taxon>Magnoliopsida</taxon>
        <taxon>eudicotyledons</taxon>
        <taxon>Gunneridae</taxon>
        <taxon>Pentapetalae</taxon>
        <taxon>asterids</taxon>
        <taxon>lamiids</taxon>
        <taxon>Lamiales</taxon>
        <taxon>Gesneriaceae</taxon>
        <taxon>Didymocarpoideae</taxon>
        <taxon>Trichosporeae</taxon>
        <taxon>Loxocarpinae</taxon>
        <taxon>Dorcoceras</taxon>
    </lineage>
</organism>
<evidence type="ECO:0008006" key="4">
    <source>
        <dbReference type="Google" id="ProtNLM"/>
    </source>
</evidence>
<dbReference type="Gene3D" id="2.80.10.50">
    <property type="match status" value="1"/>
</dbReference>